<dbReference type="Proteomes" id="UP000276133">
    <property type="component" value="Unassembled WGS sequence"/>
</dbReference>
<evidence type="ECO:0000313" key="2">
    <source>
        <dbReference type="Proteomes" id="UP000276133"/>
    </source>
</evidence>
<dbReference type="AlphaFoldDB" id="A0A3M7SGB7"/>
<proteinExistence type="predicted"/>
<accession>A0A3M7SGB7</accession>
<sequence length="63" mass="7716">MDIPKYDMTLRAVDLQKFIYYMKMTMKRGNIDHHYPVNDEEENNRINNTTKEQVEFLYKIVTK</sequence>
<keyword evidence="2" id="KW-1185">Reference proteome</keyword>
<gene>
    <name evidence="1" type="ORF">BpHYR1_049327</name>
</gene>
<dbReference type="EMBL" id="REGN01001440">
    <property type="protein sequence ID" value="RNA34667.1"/>
    <property type="molecule type" value="Genomic_DNA"/>
</dbReference>
<comment type="caution">
    <text evidence="1">The sequence shown here is derived from an EMBL/GenBank/DDBJ whole genome shotgun (WGS) entry which is preliminary data.</text>
</comment>
<protein>
    <submittedName>
        <fullName evidence="1">Uncharacterized protein</fullName>
    </submittedName>
</protein>
<name>A0A3M7SGB7_BRAPC</name>
<reference evidence="1 2" key="1">
    <citation type="journal article" date="2018" name="Sci. Rep.">
        <title>Genomic signatures of local adaptation to the degree of environmental predictability in rotifers.</title>
        <authorList>
            <person name="Franch-Gras L."/>
            <person name="Hahn C."/>
            <person name="Garcia-Roger E.M."/>
            <person name="Carmona M.J."/>
            <person name="Serra M."/>
            <person name="Gomez A."/>
        </authorList>
    </citation>
    <scope>NUCLEOTIDE SEQUENCE [LARGE SCALE GENOMIC DNA]</scope>
    <source>
        <strain evidence="1">HYR1</strain>
    </source>
</reference>
<organism evidence="1 2">
    <name type="scientific">Brachionus plicatilis</name>
    <name type="common">Marine rotifer</name>
    <name type="synonym">Brachionus muelleri</name>
    <dbReference type="NCBI Taxonomy" id="10195"/>
    <lineage>
        <taxon>Eukaryota</taxon>
        <taxon>Metazoa</taxon>
        <taxon>Spiralia</taxon>
        <taxon>Gnathifera</taxon>
        <taxon>Rotifera</taxon>
        <taxon>Eurotatoria</taxon>
        <taxon>Monogononta</taxon>
        <taxon>Pseudotrocha</taxon>
        <taxon>Ploima</taxon>
        <taxon>Brachionidae</taxon>
        <taxon>Brachionus</taxon>
    </lineage>
</organism>
<evidence type="ECO:0000313" key="1">
    <source>
        <dbReference type="EMBL" id="RNA34667.1"/>
    </source>
</evidence>